<dbReference type="AlphaFoldDB" id="A0A1I6SBC3"/>
<dbReference type="GO" id="GO:0046872">
    <property type="term" value="F:metal ion binding"/>
    <property type="evidence" value="ECO:0007669"/>
    <property type="project" value="UniProtKB-KW"/>
</dbReference>
<name>A0A1I6SBC3_9BACI</name>
<dbReference type="PANTHER" id="PTHR30037">
    <property type="entry name" value="DNA-3-METHYLADENINE GLYCOSYLASE 1"/>
    <property type="match status" value="1"/>
</dbReference>
<evidence type="ECO:0000313" key="5">
    <source>
        <dbReference type="Proteomes" id="UP000321773"/>
    </source>
</evidence>
<feature type="binding site" evidence="1">
    <location>
        <position position="3"/>
    </location>
    <ligand>
        <name>Zn(2+)</name>
        <dbReference type="ChEBI" id="CHEBI:29105"/>
    </ligand>
</feature>
<evidence type="ECO:0000313" key="3">
    <source>
        <dbReference type="EMBL" id="SFS74242.1"/>
    </source>
</evidence>
<dbReference type="RefSeq" id="WP_062322740.1">
    <property type="nucleotide sequence ID" value="NZ_BJWJ01000007.1"/>
</dbReference>
<protein>
    <submittedName>
        <fullName evidence="3">DNA-3-methyladenine glycosylase I</fullName>
    </submittedName>
</protein>
<dbReference type="GO" id="GO:0006284">
    <property type="term" value="P:base-excision repair"/>
    <property type="evidence" value="ECO:0007669"/>
    <property type="project" value="InterPro"/>
</dbReference>
<dbReference type="PANTHER" id="PTHR30037:SF4">
    <property type="entry name" value="DNA-3-METHYLADENINE GLYCOSYLASE I"/>
    <property type="match status" value="1"/>
</dbReference>
<dbReference type="InterPro" id="IPR052891">
    <property type="entry name" value="DNA-3mA_glycosylase"/>
</dbReference>
<evidence type="ECO:0000313" key="4">
    <source>
        <dbReference type="Proteomes" id="UP000199139"/>
    </source>
</evidence>
<evidence type="ECO:0000256" key="1">
    <source>
        <dbReference type="PIRSR" id="PIRSR605019-1"/>
    </source>
</evidence>
<dbReference type="Proteomes" id="UP000321773">
    <property type="component" value="Unassembled WGS sequence"/>
</dbReference>
<dbReference type="EMBL" id="FPAI01000008">
    <property type="protein sequence ID" value="SFS74242.1"/>
    <property type="molecule type" value="Genomic_DNA"/>
</dbReference>
<reference evidence="2 5" key="2">
    <citation type="submission" date="2019-07" db="EMBL/GenBank/DDBJ databases">
        <title>Whole genome shotgun sequence of Halolactibacillus miurensis NBRC 100873.</title>
        <authorList>
            <person name="Hosoyama A."/>
            <person name="Uohara A."/>
            <person name="Ohji S."/>
            <person name="Ichikawa N."/>
        </authorList>
    </citation>
    <scope>NUCLEOTIDE SEQUENCE [LARGE SCALE GENOMIC DNA]</scope>
    <source>
        <strain evidence="2 5">NBRC 100873</strain>
    </source>
</reference>
<evidence type="ECO:0000313" key="2">
    <source>
        <dbReference type="EMBL" id="GEM03985.1"/>
    </source>
</evidence>
<dbReference type="EMBL" id="BJWJ01000007">
    <property type="protein sequence ID" value="GEM03985.1"/>
    <property type="molecule type" value="Genomic_DNA"/>
</dbReference>
<keyword evidence="1" id="KW-0862">Zinc</keyword>
<reference evidence="3 4" key="1">
    <citation type="submission" date="2016-10" db="EMBL/GenBank/DDBJ databases">
        <authorList>
            <person name="de Groot N.N."/>
        </authorList>
    </citation>
    <scope>NUCLEOTIDE SEQUENCE [LARGE SCALE GENOMIC DNA]</scope>
    <source>
        <strain evidence="3 4">DSM 17074</strain>
    </source>
</reference>
<gene>
    <name evidence="2" type="primary">tag</name>
    <name evidence="2" type="ORF">HMI01_09730</name>
    <name evidence="3" type="ORF">SAMN05421668_10855</name>
</gene>
<dbReference type="SUPFAM" id="SSF48150">
    <property type="entry name" value="DNA-glycosylase"/>
    <property type="match status" value="1"/>
</dbReference>
<dbReference type="Proteomes" id="UP000199139">
    <property type="component" value="Unassembled WGS sequence"/>
</dbReference>
<feature type="binding site" evidence="1">
    <location>
        <position position="170"/>
    </location>
    <ligand>
        <name>Zn(2+)</name>
        <dbReference type="ChEBI" id="CHEBI:29105"/>
    </ligand>
</feature>
<dbReference type="Gene3D" id="1.10.340.30">
    <property type="entry name" value="Hypothetical protein, domain 2"/>
    <property type="match status" value="1"/>
</dbReference>
<dbReference type="InterPro" id="IPR005019">
    <property type="entry name" value="Adenine_glyco"/>
</dbReference>
<dbReference type="GO" id="GO:0008725">
    <property type="term" value="F:DNA-3-methyladenine glycosylase activity"/>
    <property type="evidence" value="ECO:0007669"/>
    <property type="project" value="InterPro"/>
</dbReference>
<feature type="binding site" evidence="1">
    <location>
        <position position="16"/>
    </location>
    <ligand>
        <name>Zn(2+)</name>
        <dbReference type="ChEBI" id="CHEBI:29105"/>
    </ligand>
</feature>
<keyword evidence="1" id="KW-0479">Metal-binding</keyword>
<sequence length="177" mass="20887">MRCHWVNHDPLYITYHDNEWGKHKTTTHLLFESLTLELMQSGLSFLTVLKKREAFKQVFFHYDLEKLSMATSNDIEKWLSDASIIRHKKKLEAVIQNASVVVQIEKNQSFYDYLLVLINRQLPNFELNDPRLDLDISRHIAKQMKRDGFKFVGPTTLYSFFQATGFINDHDEACDFN</sequence>
<dbReference type="Pfam" id="PF03352">
    <property type="entry name" value="Adenine_glyco"/>
    <property type="match status" value="1"/>
</dbReference>
<dbReference type="InterPro" id="IPR011257">
    <property type="entry name" value="DNA_glycosylase"/>
</dbReference>
<proteinExistence type="predicted"/>
<organism evidence="3 4">
    <name type="scientific">Halolactibacillus miurensis</name>
    <dbReference type="NCBI Taxonomy" id="306541"/>
    <lineage>
        <taxon>Bacteria</taxon>
        <taxon>Bacillati</taxon>
        <taxon>Bacillota</taxon>
        <taxon>Bacilli</taxon>
        <taxon>Bacillales</taxon>
        <taxon>Bacillaceae</taxon>
        <taxon>Halolactibacillus</taxon>
    </lineage>
</organism>
<keyword evidence="5" id="KW-1185">Reference proteome</keyword>
<accession>A0A1I6SBC3</accession>
<feature type="binding site" evidence="1">
    <location>
        <position position="174"/>
    </location>
    <ligand>
        <name>Zn(2+)</name>
        <dbReference type="ChEBI" id="CHEBI:29105"/>
    </ligand>
</feature>
<dbReference type="STRING" id="306541.SAMN05421668_10855"/>